<evidence type="ECO:0000256" key="3">
    <source>
        <dbReference type="SAM" id="MobiDB-lite"/>
    </source>
</evidence>
<organism evidence="6 7">
    <name type="scientific">Ophiophagus hannah</name>
    <name type="common">King cobra</name>
    <name type="synonym">Naja hannah</name>
    <dbReference type="NCBI Taxonomy" id="8665"/>
    <lineage>
        <taxon>Eukaryota</taxon>
        <taxon>Metazoa</taxon>
        <taxon>Chordata</taxon>
        <taxon>Craniata</taxon>
        <taxon>Vertebrata</taxon>
        <taxon>Euteleostomi</taxon>
        <taxon>Lepidosauria</taxon>
        <taxon>Squamata</taxon>
        <taxon>Bifurcata</taxon>
        <taxon>Unidentata</taxon>
        <taxon>Episquamata</taxon>
        <taxon>Toxicofera</taxon>
        <taxon>Serpentes</taxon>
        <taxon>Colubroidea</taxon>
        <taxon>Elapidae</taxon>
        <taxon>Elapinae</taxon>
        <taxon>Ophiophagus</taxon>
    </lineage>
</organism>
<feature type="compositionally biased region" description="Polar residues" evidence="3">
    <location>
        <begin position="219"/>
        <end position="241"/>
    </location>
</feature>
<dbReference type="InterPro" id="IPR001283">
    <property type="entry name" value="CRISP-related"/>
</dbReference>
<protein>
    <submittedName>
        <fullName evidence="6">Peptidase inhibitor 16</fullName>
    </submittedName>
</protein>
<evidence type="ECO:0000259" key="5">
    <source>
        <dbReference type="SMART" id="SM00198"/>
    </source>
</evidence>
<feature type="region of interest" description="Disordered" evidence="3">
    <location>
        <begin position="319"/>
        <end position="422"/>
    </location>
</feature>
<dbReference type="InterPro" id="IPR014044">
    <property type="entry name" value="CAP_dom"/>
</dbReference>
<dbReference type="EMBL" id="AZIM01002240">
    <property type="protein sequence ID" value="ETE64476.1"/>
    <property type="molecule type" value="Genomic_DNA"/>
</dbReference>
<reference evidence="6 7" key="1">
    <citation type="journal article" date="2013" name="Proc. Natl. Acad. Sci. U.S.A.">
        <title>The king cobra genome reveals dynamic gene evolution and adaptation in the snake venom system.</title>
        <authorList>
            <person name="Vonk F.J."/>
            <person name="Casewell N.R."/>
            <person name="Henkel C.V."/>
            <person name="Heimberg A.M."/>
            <person name="Jansen H.J."/>
            <person name="McCleary R.J."/>
            <person name="Kerkkamp H.M."/>
            <person name="Vos R.A."/>
            <person name="Guerreiro I."/>
            <person name="Calvete J.J."/>
            <person name="Wuster W."/>
            <person name="Woods A.E."/>
            <person name="Logan J.M."/>
            <person name="Harrison R.A."/>
            <person name="Castoe T.A."/>
            <person name="de Koning A.P."/>
            <person name="Pollock D.D."/>
            <person name="Yandell M."/>
            <person name="Calderon D."/>
            <person name="Renjifo C."/>
            <person name="Currier R.B."/>
            <person name="Salgado D."/>
            <person name="Pla D."/>
            <person name="Sanz L."/>
            <person name="Hyder A.S."/>
            <person name="Ribeiro J.M."/>
            <person name="Arntzen J.W."/>
            <person name="van den Thillart G.E."/>
            <person name="Boetzer M."/>
            <person name="Pirovano W."/>
            <person name="Dirks R.P."/>
            <person name="Spaink H.P."/>
            <person name="Duboule D."/>
            <person name="McGlinn E."/>
            <person name="Kini R.M."/>
            <person name="Richardson M.K."/>
        </authorList>
    </citation>
    <scope>NUCLEOTIDE SEQUENCE</scope>
    <source>
        <tissue evidence="6">Blood</tissue>
    </source>
</reference>
<accession>V8NRB8</accession>
<gene>
    <name evidence="6" type="primary">PI16</name>
    <name evidence="6" type="ORF">L345_09759</name>
</gene>
<evidence type="ECO:0000313" key="6">
    <source>
        <dbReference type="EMBL" id="ETE64476.1"/>
    </source>
</evidence>
<evidence type="ECO:0000313" key="7">
    <source>
        <dbReference type="Proteomes" id="UP000018936"/>
    </source>
</evidence>
<feature type="region of interest" description="Disordered" evidence="3">
    <location>
        <begin position="217"/>
        <end position="241"/>
    </location>
</feature>
<dbReference type="InterPro" id="IPR035940">
    <property type="entry name" value="CAP_sf"/>
</dbReference>
<dbReference type="GO" id="GO:0005576">
    <property type="term" value="C:extracellular region"/>
    <property type="evidence" value="ECO:0007669"/>
    <property type="project" value="InterPro"/>
</dbReference>
<keyword evidence="2" id="KW-1015">Disulfide bond</keyword>
<feature type="domain" description="SCP" evidence="5">
    <location>
        <begin position="31"/>
        <end position="169"/>
    </location>
</feature>
<feature type="compositionally biased region" description="Low complexity" evidence="3">
    <location>
        <begin position="323"/>
        <end position="337"/>
    </location>
</feature>
<evidence type="ECO:0000256" key="2">
    <source>
        <dbReference type="ARBA" id="ARBA00023157"/>
    </source>
</evidence>
<dbReference type="PANTHER" id="PTHR10334">
    <property type="entry name" value="CYSTEINE-RICH SECRETORY PROTEIN-RELATED"/>
    <property type="match status" value="1"/>
</dbReference>
<dbReference type="SMART" id="SM00198">
    <property type="entry name" value="SCP"/>
    <property type="match status" value="1"/>
</dbReference>
<sequence>MLSSGLRIPLLSPLLLLLLAEMELSWSFTDEEKKQIVDQHNLYRSMVSPSAANMRKMRWDSELEAFAKNYSTKCTWEHNKERGYRGENLFAMSGNLDLEKAVEDWYIEYQYYNYSTLACIEGKMCGHYTQVVWATSERVGCGTTGNIRGHKPYILGDSCSMCPDGYSCNNNLCDSTPDVGETTVLPTAPELETTTILTASPSLQSIITVSAEHIPGTPQIGTETGSEPPTTDDQGTASGSQIGTKAQPIATEGPDVVSDLQAGTDGIDESLMTTTSATSFVNLIRSSISPEMGTKTTTGTEHPSSADDLITTQTSLIKTERPVTTLTTTKTVSTPKLPSVPKPPSVTKPPSDPKPTSVPKPPSVPKPTSVPKPPPVPKPPSVPKPTSVPKPHFVPKPPFIPKPHFFPKPPPIPIKRPISKKPARHRLMAYSKAIRSSSNSFQSSAACGPERRMEASTKGKLYQNL</sequence>
<proteinExistence type="inferred from homology"/>
<dbReference type="Proteomes" id="UP000018936">
    <property type="component" value="Unassembled WGS sequence"/>
</dbReference>
<dbReference type="InterPro" id="IPR018244">
    <property type="entry name" value="Allrgn_V5/Tpx1_CS"/>
</dbReference>
<keyword evidence="7" id="KW-1185">Reference proteome</keyword>
<feature type="signal peptide" evidence="4">
    <location>
        <begin position="1"/>
        <end position="27"/>
    </location>
</feature>
<dbReference type="OrthoDB" id="337038at2759"/>
<feature type="chain" id="PRO_5004771009" evidence="4">
    <location>
        <begin position="28"/>
        <end position="465"/>
    </location>
</feature>
<dbReference type="PRINTS" id="PR00837">
    <property type="entry name" value="V5TPXLIKE"/>
</dbReference>
<dbReference type="AlphaFoldDB" id="V8NRB8"/>
<feature type="compositionally biased region" description="Pro residues" evidence="3">
    <location>
        <begin position="338"/>
        <end position="414"/>
    </location>
</feature>
<keyword evidence="4" id="KW-0732">Signal</keyword>
<evidence type="ECO:0000256" key="4">
    <source>
        <dbReference type="SAM" id="SignalP"/>
    </source>
</evidence>
<feature type="non-terminal residue" evidence="6">
    <location>
        <position position="465"/>
    </location>
</feature>
<name>V8NRB8_OPHHA</name>
<dbReference type="SUPFAM" id="SSF55797">
    <property type="entry name" value="PR-1-like"/>
    <property type="match status" value="1"/>
</dbReference>
<dbReference type="PROSITE" id="PS01009">
    <property type="entry name" value="CRISP_1"/>
    <property type="match status" value="1"/>
</dbReference>
<dbReference type="Gene3D" id="3.40.33.10">
    <property type="entry name" value="CAP"/>
    <property type="match status" value="1"/>
</dbReference>
<comment type="similarity">
    <text evidence="1">Belongs to the CRISP family.</text>
</comment>
<evidence type="ECO:0000256" key="1">
    <source>
        <dbReference type="ARBA" id="ARBA00009923"/>
    </source>
</evidence>
<feature type="region of interest" description="Disordered" evidence="3">
    <location>
        <begin position="434"/>
        <end position="465"/>
    </location>
</feature>
<comment type="caution">
    <text evidence="6">The sequence shown here is derived from an EMBL/GenBank/DDBJ whole genome shotgun (WGS) entry which is preliminary data.</text>
</comment>
<dbReference type="Pfam" id="PF00188">
    <property type="entry name" value="CAP"/>
    <property type="match status" value="1"/>
</dbReference>